<keyword evidence="2" id="KW-0812">Transmembrane</keyword>
<accession>B0YR20</accession>
<name>B0YR20_MYXFU</name>
<geneLocation type="plasmid" evidence="3">
    <name>pMF1</name>
</geneLocation>
<organism evidence="3">
    <name type="scientific">Myxococcus fulvus</name>
    <dbReference type="NCBI Taxonomy" id="33"/>
    <lineage>
        <taxon>Bacteria</taxon>
        <taxon>Pseudomonadati</taxon>
        <taxon>Myxococcota</taxon>
        <taxon>Myxococcia</taxon>
        <taxon>Myxococcales</taxon>
        <taxon>Cystobacterineae</taxon>
        <taxon>Myxococcaceae</taxon>
        <taxon>Myxococcus</taxon>
    </lineage>
</organism>
<sequence length="146" mass="15187">MSPWRVCARRAGALLSHDHHDAAWLVGVSLPAARRLTKMAKGIGSAVVWIFGGVCALLGTLSTFLPAGALQQGADKGAQLCEANGFTAYPRGDDGKPLPRPDQAEGEAEGRYMGVMPLGRSWVPVLVPAGKGPRASSTVEDVGPAE</sequence>
<keyword evidence="3" id="KW-0614">Plasmid</keyword>
<evidence type="ECO:0000256" key="2">
    <source>
        <dbReference type="SAM" id="Phobius"/>
    </source>
</evidence>
<evidence type="ECO:0000313" key="3">
    <source>
        <dbReference type="EMBL" id="ABX46794.1"/>
    </source>
</evidence>
<proteinExistence type="predicted"/>
<keyword evidence="2" id="KW-1133">Transmembrane helix</keyword>
<feature type="region of interest" description="Disordered" evidence="1">
    <location>
        <begin position="87"/>
        <end position="107"/>
    </location>
</feature>
<protein>
    <submittedName>
        <fullName evidence="3">Uncharacterized protein</fullName>
    </submittedName>
</protein>
<feature type="compositionally biased region" description="Basic and acidic residues" evidence="1">
    <location>
        <begin position="91"/>
        <end position="103"/>
    </location>
</feature>
<feature type="transmembrane region" description="Helical" evidence="2">
    <location>
        <begin position="43"/>
        <end position="65"/>
    </location>
</feature>
<dbReference type="AlphaFoldDB" id="B0YR20"/>
<evidence type="ECO:0000256" key="1">
    <source>
        <dbReference type="SAM" id="MobiDB-lite"/>
    </source>
</evidence>
<keyword evidence="2" id="KW-0472">Membrane</keyword>
<gene>
    <name evidence="3" type="ORF">pMF1.11</name>
</gene>
<reference evidence="3" key="1">
    <citation type="journal article" date="2008" name="Appl. Environ. Microbiol.">
        <title>Discovery of the autonomously replicating plasmid pMF1 from Myxococcus fulvus and development of a gene cloning system in Myxococcus xanthus.</title>
        <authorList>
            <person name="Zhao J.Y."/>
            <person name="Zhong L."/>
            <person name="Shen M.J."/>
            <person name="Xia Z.J."/>
            <person name="Cheng Q.X."/>
            <person name="Sun X."/>
            <person name="Zhao G.P."/>
            <person name="Li Y.Z."/>
            <person name="Qin Z.J."/>
        </authorList>
    </citation>
    <scope>NUCLEOTIDE SEQUENCE</scope>
    <source>
        <strain evidence="3">124B02</strain>
        <plasmid evidence="3">pMF1</plasmid>
    </source>
</reference>
<dbReference type="EMBL" id="EU137666">
    <property type="protein sequence ID" value="ABX46794.1"/>
    <property type="molecule type" value="Genomic_DNA"/>
</dbReference>